<accession>A0A6D2HQT5</accession>
<sequence>MQLSYTAVAAALLAFMLAPAFLYYSSQLLHAVFVEKQLSVIFFLLCIGAAGWYLCPSMEESMASLERERAELQHFGHVVPTSPAALDPPFSSAPLSVTDPTSSPATSSPPDSPFSSVPLFPADPTWSPAASGSSRSSRTDSTCRRERRVWSKS</sequence>
<comment type="caution">
    <text evidence="3">The sequence shown here is derived from an EMBL/GenBank/DDBJ whole genome shotgun (WGS) entry which is preliminary data.</text>
</comment>
<keyword evidence="2" id="KW-0812">Transmembrane</keyword>
<feature type="transmembrane region" description="Helical" evidence="2">
    <location>
        <begin position="38"/>
        <end position="55"/>
    </location>
</feature>
<dbReference type="EMBL" id="CACVBM020000410">
    <property type="protein sequence ID" value="CAA7018668.1"/>
    <property type="molecule type" value="Genomic_DNA"/>
</dbReference>
<keyword evidence="2" id="KW-0472">Membrane</keyword>
<protein>
    <submittedName>
        <fullName evidence="3">Uncharacterized protein</fullName>
    </submittedName>
</protein>
<evidence type="ECO:0000313" key="4">
    <source>
        <dbReference type="Proteomes" id="UP000467841"/>
    </source>
</evidence>
<reference evidence="3" key="1">
    <citation type="submission" date="2020-01" db="EMBL/GenBank/DDBJ databases">
        <authorList>
            <person name="Mishra B."/>
        </authorList>
    </citation>
    <scope>NUCLEOTIDE SEQUENCE [LARGE SCALE GENOMIC DNA]</scope>
</reference>
<keyword evidence="4" id="KW-1185">Reference proteome</keyword>
<name>A0A6D2HQT5_9BRAS</name>
<keyword evidence="2" id="KW-1133">Transmembrane helix</keyword>
<proteinExistence type="predicted"/>
<gene>
    <name evidence="3" type="ORF">MERR_LOCUS5903</name>
</gene>
<evidence type="ECO:0000256" key="1">
    <source>
        <dbReference type="SAM" id="MobiDB-lite"/>
    </source>
</evidence>
<dbReference type="Proteomes" id="UP000467841">
    <property type="component" value="Unassembled WGS sequence"/>
</dbReference>
<evidence type="ECO:0000256" key="2">
    <source>
        <dbReference type="SAM" id="Phobius"/>
    </source>
</evidence>
<feature type="region of interest" description="Disordered" evidence="1">
    <location>
        <begin position="86"/>
        <end position="153"/>
    </location>
</feature>
<evidence type="ECO:0000313" key="3">
    <source>
        <dbReference type="EMBL" id="CAA7018668.1"/>
    </source>
</evidence>
<dbReference type="AlphaFoldDB" id="A0A6D2HQT5"/>
<organism evidence="3 4">
    <name type="scientific">Microthlaspi erraticum</name>
    <dbReference type="NCBI Taxonomy" id="1685480"/>
    <lineage>
        <taxon>Eukaryota</taxon>
        <taxon>Viridiplantae</taxon>
        <taxon>Streptophyta</taxon>
        <taxon>Embryophyta</taxon>
        <taxon>Tracheophyta</taxon>
        <taxon>Spermatophyta</taxon>
        <taxon>Magnoliopsida</taxon>
        <taxon>eudicotyledons</taxon>
        <taxon>Gunneridae</taxon>
        <taxon>Pentapetalae</taxon>
        <taxon>rosids</taxon>
        <taxon>malvids</taxon>
        <taxon>Brassicales</taxon>
        <taxon>Brassicaceae</taxon>
        <taxon>Coluteocarpeae</taxon>
        <taxon>Microthlaspi</taxon>
    </lineage>
</organism>
<feature type="compositionally biased region" description="Low complexity" evidence="1">
    <location>
        <begin position="96"/>
        <end position="120"/>
    </location>
</feature>